<keyword evidence="1" id="KW-1133">Transmembrane helix</keyword>
<gene>
    <name evidence="2" type="ORF">ACTOB_004000</name>
</gene>
<feature type="transmembrane region" description="Helical" evidence="1">
    <location>
        <begin position="85"/>
        <end position="109"/>
    </location>
</feature>
<evidence type="ECO:0000313" key="3">
    <source>
        <dbReference type="Proteomes" id="UP001240150"/>
    </source>
</evidence>
<keyword evidence="1" id="KW-0812">Transmembrane</keyword>
<evidence type="ECO:0000313" key="2">
    <source>
        <dbReference type="EMBL" id="WIN00303.1"/>
    </source>
</evidence>
<dbReference type="RefSeq" id="WP_284921820.1">
    <property type="nucleotide sequence ID" value="NZ_CP126980.1"/>
</dbReference>
<keyword evidence="3" id="KW-1185">Reference proteome</keyword>
<feature type="transmembrane region" description="Helical" evidence="1">
    <location>
        <begin position="12"/>
        <end position="33"/>
    </location>
</feature>
<feature type="transmembrane region" description="Helical" evidence="1">
    <location>
        <begin position="121"/>
        <end position="141"/>
    </location>
</feature>
<keyword evidence="1" id="KW-0472">Membrane</keyword>
<evidence type="ECO:0008006" key="4">
    <source>
        <dbReference type="Google" id="ProtNLM"/>
    </source>
</evidence>
<feature type="transmembrane region" description="Helical" evidence="1">
    <location>
        <begin position="243"/>
        <end position="264"/>
    </location>
</feature>
<feature type="transmembrane region" description="Helical" evidence="1">
    <location>
        <begin position="207"/>
        <end position="231"/>
    </location>
</feature>
<accession>A0ABY8WTZ4</accession>
<proteinExistence type="predicted"/>
<sequence>MTSVASPPRTPARPAALAALIVMVPTLVIAFVLGPPRLSGDRALGEPGGMEAAFRAALVDYWRSRDLTRPPAVQRLVDYWFRWHLIKIGISALMLIVLVALTVMLWRAFLRTDRRGAGRTAVLVSAGVALPMATLFTLFVLDVNINTTVVPFPALFPFLVDGAAPDPALAGVLEQAKAQLAGSHLAGGYTPPALRDMVGEFARYHTVLALIDAGTMVAFAGLAVVLWRRFARAARADRRTKRVLGWFGAVAVVAALLTMVFVVANVSAALDPAPALLALLNGSDDF</sequence>
<evidence type="ECO:0000256" key="1">
    <source>
        <dbReference type="SAM" id="Phobius"/>
    </source>
</evidence>
<dbReference type="EMBL" id="CP126980">
    <property type="protein sequence ID" value="WIN00303.1"/>
    <property type="molecule type" value="Genomic_DNA"/>
</dbReference>
<name>A0ABY8WTZ4_9ACTN</name>
<reference evidence="2 3" key="1">
    <citation type="submission" date="2023-06" db="EMBL/GenBank/DDBJ databases">
        <authorList>
            <person name="Yushchuk O."/>
            <person name="Binda E."/>
            <person name="Ruckert-Reed C."/>
            <person name="Fedorenko V."/>
            <person name="Kalinowski J."/>
            <person name="Marinelli F."/>
        </authorList>
    </citation>
    <scope>NUCLEOTIDE SEQUENCE [LARGE SCALE GENOMIC DNA]</scope>
    <source>
        <strain evidence="2 3">NRRL 3884</strain>
    </source>
</reference>
<organism evidence="2 3">
    <name type="scientific">Actinoplanes oblitus</name>
    <dbReference type="NCBI Taxonomy" id="3040509"/>
    <lineage>
        <taxon>Bacteria</taxon>
        <taxon>Bacillati</taxon>
        <taxon>Actinomycetota</taxon>
        <taxon>Actinomycetes</taxon>
        <taxon>Micromonosporales</taxon>
        <taxon>Micromonosporaceae</taxon>
        <taxon>Actinoplanes</taxon>
    </lineage>
</organism>
<dbReference type="Proteomes" id="UP001240150">
    <property type="component" value="Chromosome"/>
</dbReference>
<protein>
    <recommendedName>
        <fullName evidence="4">Tat (Twin-arginine translocation) pathway signal sequence</fullName>
    </recommendedName>
</protein>